<dbReference type="AlphaFoldDB" id="A0A417YMX4"/>
<dbReference type="Pfam" id="PF07949">
    <property type="entry name" value="YbbR"/>
    <property type="match status" value="3"/>
</dbReference>
<dbReference type="EMBL" id="QWEG01000014">
    <property type="protein sequence ID" value="RHW34807.1"/>
    <property type="molecule type" value="Genomic_DNA"/>
</dbReference>
<evidence type="ECO:0000313" key="2">
    <source>
        <dbReference type="Proteomes" id="UP000284416"/>
    </source>
</evidence>
<dbReference type="Proteomes" id="UP000284416">
    <property type="component" value="Unassembled WGS sequence"/>
</dbReference>
<name>A0A417YMX4_9BACI</name>
<dbReference type="RefSeq" id="WP_118923473.1">
    <property type="nucleotide sequence ID" value="NZ_QWEG01000014.1"/>
</dbReference>
<dbReference type="Gene3D" id="2.170.120.40">
    <property type="entry name" value="YbbR-like domain"/>
    <property type="match status" value="2"/>
</dbReference>
<dbReference type="PANTHER" id="PTHR37804:SF1">
    <property type="entry name" value="CDAA REGULATORY PROTEIN CDAR"/>
    <property type="match status" value="1"/>
</dbReference>
<protein>
    <submittedName>
        <fullName evidence="1">YbbR-like domain-containing protein</fullName>
    </submittedName>
</protein>
<accession>A0A417YMX4</accession>
<proteinExistence type="predicted"/>
<reference evidence="1 2" key="1">
    <citation type="journal article" date="2017" name="Int. J. Syst. Evol. Microbiol.">
        <title>Bacillus notoginsengisoli sp. nov., a novel bacterium isolated from the rhizosphere of Panax notoginseng.</title>
        <authorList>
            <person name="Zhang M.Y."/>
            <person name="Cheng J."/>
            <person name="Cai Y."/>
            <person name="Zhang T.Y."/>
            <person name="Wu Y.Y."/>
            <person name="Manikprabhu D."/>
            <person name="Li W.J."/>
            <person name="Zhang Y.X."/>
        </authorList>
    </citation>
    <scope>NUCLEOTIDE SEQUENCE [LARGE SCALE GENOMIC DNA]</scope>
    <source>
        <strain evidence="1 2">JCM 30743</strain>
    </source>
</reference>
<gene>
    <name evidence="1" type="ORF">D1B31_19255</name>
</gene>
<dbReference type="PANTHER" id="PTHR37804">
    <property type="entry name" value="CDAA REGULATORY PROTEIN CDAR"/>
    <property type="match status" value="1"/>
</dbReference>
<dbReference type="InterPro" id="IPR053154">
    <property type="entry name" value="c-di-AMP_regulator"/>
</dbReference>
<dbReference type="InterPro" id="IPR012505">
    <property type="entry name" value="YbbR"/>
</dbReference>
<dbReference type="OrthoDB" id="2960905at2"/>
<comment type="caution">
    <text evidence="1">The sequence shown here is derived from an EMBL/GenBank/DDBJ whole genome shotgun (WGS) entry which is preliminary data.</text>
</comment>
<dbReference type="Gene3D" id="2.170.120.30">
    <property type="match status" value="2"/>
</dbReference>
<keyword evidence="2" id="KW-1185">Reference proteome</keyword>
<sequence length="414" mass="45206">MDKMLDNSWFVKVVALLLAFLLYSSVPTSDSDGKKLKEKYVPGDETTETIKDVPVSAYYDTKNLIVTGIPETVDLTVAGPKSHVQNAKTLKNFEVYVDLTGAEIGTKTVKLKVRDLSDKLQASISPASVTISIQERITREFSVEAEYNTSLVKDGFGASPPKVRPDKVKITGARDVIDSITYVKATVDIKEPLVETTTRNAKIKVFDRELNKLDVIVEPDSVEVTIPVRSVTKQVPIQLIQKGSLPDGLALESIDMDTKQAVITAEEDVLVAVKAVRAEVDLSKIKETETVSVPVLIPNGVITVSPELVKVTVKVRKKEEEKNISSIPVNIRGLSPDQTAEFKDPASGSATLLVYGSSDKIRTLGPADFRIFVELSGLEEGEHDVDIQVDGPKDVSWRMPKSTATIKITNDTDA</sequence>
<organism evidence="1 2">
    <name type="scientific">Neobacillus notoginsengisoli</name>
    <dbReference type="NCBI Taxonomy" id="1578198"/>
    <lineage>
        <taxon>Bacteria</taxon>
        <taxon>Bacillati</taxon>
        <taxon>Bacillota</taxon>
        <taxon>Bacilli</taxon>
        <taxon>Bacillales</taxon>
        <taxon>Bacillaceae</taxon>
        <taxon>Neobacillus</taxon>
    </lineage>
</organism>
<evidence type="ECO:0000313" key="1">
    <source>
        <dbReference type="EMBL" id="RHW34807.1"/>
    </source>
</evidence>